<name>A0AAV2JZD2_KNICA</name>
<dbReference type="AlphaFoldDB" id="A0AAV2JZD2"/>
<proteinExistence type="predicted"/>
<feature type="region of interest" description="Disordered" evidence="1">
    <location>
        <begin position="81"/>
        <end position="104"/>
    </location>
</feature>
<reference evidence="2 3" key="1">
    <citation type="submission" date="2024-04" db="EMBL/GenBank/DDBJ databases">
        <authorList>
            <person name="Waldvogel A.-M."/>
            <person name="Schoenle A."/>
        </authorList>
    </citation>
    <scope>NUCLEOTIDE SEQUENCE [LARGE SCALE GENOMIC DNA]</scope>
</reference>
<keyword evidence="3" id="KW-1185">Reference proteome</keyword>
<sequence length="104" mass="11735">MMRLNLLAPEGSGSDVVQQFNDTQPHSLQTGPHLCAQLQLNGDASRAEEFRVQEQSHLQGERVESRVIALAETEELWPGLPNLGVKQKALGNRKSRQKHRQKRE</sequence>
<feature type="compositionally biased region" description="Basic residues" evidence="1">
    <location>
        <begin position="91"/>
        <end position="104"/>
    </location>
</feature>
<dbReference type="EMBL" id="OZ035837">
    <property type="protein sequence ID" value="CAL1581513.1"/>
    <property type="molecule type" value="Genomic_DNA"/>
</dbReference>
<evidence type="ECO:0000313" key="2">
    <source>
        <dbReference type="EMBL" id="CAL1581513.1"/>
    </source>
</evidence>
<accession>A0AAV2JZD2</accession>
<evidence type="ECO:0000256" key="1">
    <source>
        <dbReference type="SAM" id="MobiDB-lite"/>
    </source>
</evidence>
<gene>
    <name evidence="2" type="ORF">KC01_LOCUS12268</name>
</gene>
<organism evidence="2 3">
    <name type="scientific">Knipowitschia caucasica</name>
    <name type="common">Caucasian dwarf goby</name>
    <name type="synonym">Pomatoschistus caucasicus</name>
    <dbReference type="NCBI Taxonomy" id="637954"/>
    <lineage>
        <taxon>Eukaryota</taxon>
        <taxon>Metazoa</taxon>
        <taxon>Chordata</taxon>
        <taxon>Craniata</taxon>
        <taxon>Vertebrata</taxon>
        <taxon>Euteleostomi</taxon>
        <taxon>Actinopterygii</taxon>
        <taxon>Neopterygii</taxon>
        <taxon>Teleostei</taxon>
        <taxon>Neoteleostei</taxon>
        <taxon>Acanthomorphata</taxon>
        <taxon>Gobiaria</taxon>
        <taxon>Gobiiformes</taxon>
        <taxon>Gobioidei</taxon>
        <taxon>Gobiidae</taxon>
        <taxon>Gobiinae</taxon>
        <taxon>Knipowitschia</taxon>
    </lineage>
</organism>
<dbReference type="Proteomes" id="UP001497482">
    <property type="component" value="Chromosome 15"/>
</dbReference>
<protein>
    <submittedName>
        <fullName evidence="2">Uncharacterized protein</fullName>
    </submittedName>
</protein>
<evidence type="ECO:0000313" key="3">
    <source>
        <dbReference type="Proteomes" id="UP001497482"/>
    </source>
</evidence>